<dbReference type="EMBL" id="UYYB01011513">
    <property type="protein sequence ID" value="VDM69231.1"/>
    <property type="molecule type" value="Genomic_DNA"/>
</dbReference>
<dbReference type="Gene3D" id="1.20.5.650">
    <property type="entry name" value="Single helix bin"/>
    <property type="match status" value="1"/>
</dbReference>
<dbReference type="AlphaFoldDB" id="A0A3P7I757"/>
<evidence type="ECO:0000313" key="4">
    <source>
        <dbReference type="Proteomes" id="UP000270094"/>
    </source>
</evidence>
<evidence type="ECO:0000256" key="1">
    <source>
        <dbReference type="SAM" id="MobiDB-lite"/>
    </source>
</evidence>
<dbReference type="OrthoDB" id="511529at2759"/>
<sequence>MKRREKFKHTRYAKIVAGDIDDPEVGTAEEALVRDEVVDSVFRAVDEEEDSPETNNYSRFAPSLQSLGITQTPNGIARNYAPLPPQDTPDGSLDLTGIDDDEIDTYILTSRESEVKERFWMKLNGEHLKEMERRQARFALIFPLEERNG</sequence>
<reference evidence="3 4" key="1">
    <citation type="submission" date="2018-11" db="EMBL/GenBank/DDBJ databases">
        <authorList>
            <consortium name="Pathogen Informatics"/>
        </authorList>
    </citation>
    <scope>NUCLEOTIDE SEQUENCE [LARGE SCALE GENOMIC DNA]</scope>
</reference>
<feature type="domain" description="Brf1 TBP-binding" evidence="2">
    <location>
        <begin position="97"/>
        <end position="137"/>
    </location>
</feature>
<gene>
    <name evidence="3" type="ORF">SVUK_LOCUS4229</name>
</gene>
<dbReference type="InterPro" id="IPR011665">
    <property type="entry name" value="BRF1_TBP-bd_dom"/>
</dbReference>
<proteinExistence type="predicted"/>
<keyword evidence="4" id="KW-1185">Reference proteome</keyword>
<protein>
    <recommendedName>
        <fullName evidence="2">Brf1 TBP-binding domain-containing protein</fullName>
    </recommendedName>
</protein>
<dbReference type="Proteomes" id="UP000270094">
    <property type="component" value="Unassembled WGS sequence"/>
</dbReference>
<feature type="region of interest" description="Disordered" evidence="1">
    <location>
        <begin position="71"/>
        <end position="97"/>
    </location>
</feature>
<name>A0A3P7I757_STRVU</name>
<evidence type="ECO:0000259" key="2">
    <source>
        <dbReference type="Pfam" id="PF07741"/>
    </source>
</evidence>
<dbReference type="Pfam" id="PF07741">
    <property type="entry name" value="BRF1"/>
    <property type="match status" value="1"/>
</dbReference>
<accession>A0A3P7I757</accession>
<evidence type="ECO:0000313" key="3">
    <source>
        <dbReference type="EMBL" id="VDM69231.1"/>
    </source>
</evidence>
<organism evidence="3 4">
    <name type="scientific">Strongylus vulgaris</name>
    <name type="common">Blood worm</name>
    <dbReference type="NCBI Taxonomy" id="40348"/>
    <lineage>
        <taxon>Eukaryota</taxon>
        <taxon>Metazoa</taxon>
        <taxon>Ecdysozoa</taxon>
        <taxon>Nematoda</taxon>
        <taxon>Chromadorea</taxon>
        <taxon>Rhabditida</taxon>
        <taxon>Rhabditina</taxon>
        <taxon>Rhabditomorpha</taxon>
        <taxon>Strongyloidea</taxon>
        <taxon>Strongylidae</taxon>
        <taxon>Strongylus</taxon>
    </lineage>
</organism>